<name>A0A1J6IAM0_NICAT</name>
<sequence>MFSLTPSFRISKLNSLKIPQNPRILDLGNPSRHLFAQIREAPATTTLQHLYQRIELLKTYLLMSILPRNSGDKFPGNSPAAATTTKHAISLSLLLSTQESSFPSGLMLESLCFSICRNEMGVSRSDSCWWCYPIPPYCSS</sequence>
<dbReference type="EMBL" id="MJEQ01037188">
    <property type="protein sequence ID" value="OIT02077.1"/>
    <property type="molecule type" value="Genomic_DNA"/>
</dbReference>
<dbReference type="AlphaFoldDB" id="A0A1J6IAM0"/>
<keyword evidence="2" id="KW-1185">Reference proteome</keyword>
<reference evidence="1" key="1">
    <citation type="submission" date="2016-11" db="EMBL/GenBank/DDBJ databases">
        <title>The genome of Nicotiana attenuata.</title>
        <authorList>
            <person name="Xu S."/>
            <person name="Brockmoeller T."/>
            <person name="Gaquerel E."/>
            <person name="Navarro A."/>
            <person name="Kuhl H."/>
            <person name="Gase K."/>
            <person name="Ling Z."/>
            <person name="Zhou W."/>
            <person name="Kreitzer C."/>
            <person name="Stanke M."/>
            <person name="Tang H."/>
            <person name="Lyons E."/>
            <person name="Pandey P."/>
            <person name="Pandey S.P."/>
            <person name="Timmermann B."/>
            <person name="Baldwin I.T."/>
        </authorList>
    </citation>
    <scope>NUCLEOTIDE SEQUENCE [LARGE SCALE GENOMIC DNA]</scope>
    <source>
        <strain evidence="1">UT</strain>
    </source>
</reference>
<dbReference type="Gramene" id="OIT02077">
    <property type="protein sequence ID" value="OIT02077"/>
    <property type="gene ID" value="A4A49_26936"/>
</dbReference>
<evidence type="ECO:0000313" key="2">
    <source>
        <dbReference type="Proteomes" id="UP000187609"/>
    </source>
</evidence>
<dbReference type="Proteomes" id="UP000187609">
    <property type="component" value="Unassembled WGS sequence"/>
</dbReference>
<protein>
    <submittedName>
        <fullName evidence="1">Uncharacterized protein</fullName>
    </submittedName>
</protein>
<accession>A0A1J6IAM0</accession>
<evidence type="ECO:0000313" key="1">
    <source>
        <dbReference type="EMBL" id="OIT02077.1"/>
    </source>
</evidence>
<proteinExistence type="predicted"/>
<gene>
    <name evidence="1" type="ORF">A4A49_26936</name>
</gene>
<organism evidence="1 2">
    <name type="scientific">Nicotiana attenuata</name>
    <name type="common">Coyote tobacco</name>
    <dbReference type="NCBI Taxonomy" id="49451"/>
    <lineage>
        <taxon>Eukaryota</taxon>
        <taxon>Viridiplantae</taxon>
        <taxon>Streptophyta</taxon>
        <taxon>Embryophyta</taxon>
        <taxon>Tracheophyta</taxon>
        <taxon>Spermatophyta</taxon>
        <taxon>Magnoliopsida</taxon>
        <taxon>eudicotyledons</taxon>
        <taxon>Gunneridae</taxon>
        <taxon>Pentapetalae</taxon>
        <taxon>asterids</taxon>
        <taxon>lamiids</taxon>
        <taxon>Solanales</taxon>
        <taxon>Solanaceae</taxon>
        <taxon>Nicotianoideae</taxon>
        <taxon>Nicotianeae</taxon>
        <taxon>Nicotiana</taxon>
    </lineage>
</organism>
<comment type="caution">
    <text evidence="1">The sequence shown here is derived from an EMBL/GenBank/DDBJ whole genome shotgun (WGS) entry which is preliminary data.</text>
</comment>